<evidence type="ECO:0000256" key="3">
    <source>
        <dbReference type="ARBA" id="ARBA00023163"/>
    </source>
</evidence>
<gene>
    <name evidence="6" type="ORF">EDC91_12231</name>
</gene>
<dbReference type="EMBL" id="SLWF01000022">
    <property type="protein sequence ID" value="TCN81702.1"/>
    <property type="molecule type" value="Genomic_DNA"/>
</dbReference>
<keyword evidence="2 4" id="KW-0238">DNA-binding</keyword>
<accession>A0A4R2F7N3</accession>
<dbReference type="Gene3D" id="1.10.10.60">
    <property type="entry name" value="Homeodomain-like"/>
    <property type="match status" value="1"/>
</dbReference>
<dbReference type="PANTHER" id="PTHR47506">
    <property type="entry name" value="TRANSCRIPTIONAL REGULATORY PROTEIN"/>
    <property type="match status" value="1"/>
</dbReference>
<organism evidence="6 7">
    <name type="scientific">Shewanella fodinae</name>
    <dbReference type="NCBI Taxonomy" id="552357"/>
    <lineage>
        <taxon>Bacteria</taxon>
        <taxon>Pseudomonadati</taxon>
        <taxon>Pseudomonadota</taxon>
        <taxon>Gammaproteobacteria</taxon>
        <taxon>Alteromonadales</taxon>
        <taxon>Shewanellaceae</taxon>
        <taxon>Shewanella</taxon>
    </lineage>
</organism>
<evidence type="ECO:0000313" key="6">
    <source>
        <dbReference type="EMBL" id="TCN81702.1"/>
    </source>
</evidence>
<comment type="caution">
    <text evidence="6">The sequence shown here is derived from an EMBL/GenBank/DDBJ whole genome shotgun (WGS) entry which is preliminary data.</text>
</comment>
<evidence type="ECO:0000256" key="4">
    <source>
        <dbReference type="PROSITE-ProRule" id="PRU00335"/>
    </source>
</evidence>
<keyword evidence="3" id="KW-0804">Transcription</keyword>
<proteinExistence type="predicted"/>
<dbReference type="PANTHER" id="PTHR47506:SF8">
    <property type="entry name" value="REPRESSOR OF PUTATIVE XENOBIOTIC REDUCTASE TETR FAMILY-RELATED"/>
    <property type="match status" value="1"/>
</dbReference>
<sequence>MRNAEFDRQQVLRNAMYAFMGKGYSKTSMQDLTRATGLHPGSIYCAFENKRGLLLAAIDQYHEDRTRHLQALFAEDVPFKQKIQRYLDEIVAECLSCDVSQSCLLVKILTEVGEQDADVAAKVSAYLQQWQQALETAFATAIADGEIPSAPGAQASAQFLMMAIYGLRTYAHTHPHEQQLRQLTAMLTQQLLG</sequence>
<dbReference type="OrthoDB" id="270177at2"/>
<dbReference type="InterPro" id="IPR001647">
    <property type="entry name" value="HTH_TetR"/>
</dbReference>
<evidence type="ECO:0000259" key="5">
    <source>
        <dbReference type="PROSITE" id="PS50977"/>
    </source>
</evidence>
<dbReference type="Gene3D" id="1.10.357.10">
    <property type="entry name" value="Tetracycline Repressor, domain 2"/>
    <property type="match status" value="1"/>
</dbReference>
<dbReference type="PROSITE" id="PS50977">
    <property type="entry name" value="HTH_TETR_2"/>
    <property type="match status" value="1"/>
</dbReference>
<evidence type="ECO:0000256" key="2">
    <source>
        <dbReference type="ARBA" id="ARBA00023125"/>
    </source>
</evidence>
<dbReference type="InterPro" id="IPR023772">
    <property type="entry name" value="DNA-bd_HTH_TetR-type_CS"/>
</dbReference>
<dbReference type="SUPFAM" id="SSF46689">
    <property type="entry name" value="Homeodomain-like"/>
    <property type="match status" value="1"/>
</dbReference>
<keyword evidence="7" id="KW-1185">Reference proteome</keyword>
<dbReference type="InterPro" id="IPR009057">
    <property type="entry name" value="Homeodomain-like_sf"/>
</dbReference>
<feature type="domain" description="HTH tetR-type" evidence="5">
    <location>
        <begin position="5"/>
        <end position="65"/>
    </location>
</feature>
<reference evidence="6 7" key="1">
    <citation type="submission" date="2019-03" db="EMBL/GenBank/DDBJ databases">
        <title>Freshwater and sediment microbial communities from various areas in North America, analyzing microbe dynamics in response to fracking.</title>
        <authorList>
            <person name="Lamendella R."/>
        </authorList>
    </citation>
    <scope>NUCLEOTIDE SEQUENCE [LARGE SCALE GENOMIC DNA]</scope>
    <source>
        <strain evidence="6 7">74A</strain>
    </source>
</reference>
<dbReference type="Proteomes" id="UP000294832">
    <property type="component" value="Unassembled WGS sequence"/>
</dbReference>
<evidence type="ECO:0000256" key="1">
    <source>
        <dbReference type="ARBA" id="ARBA00023015"/>
    </source>
</evidence>
<dbReference type="Pfam" id="PF00440">
    <property type="entry name" value="TetR_N"/>
    <property type="match status" value="1"/>
</dbReference>
<feature type="DNA-binding region" description="H-T-H motif" evidence="4">
    <location>
        <begin position="28"/>
        <end position="47"/>
    </location>
</feature>
<dbReference type="Pfam" id="PF16925">
    <property type="entry name" value="TetR_C_13"/>
    <property type="match status" value="1"/>
</dbReference>
<dbReference type="AlphaFoldDB" id="A0A4R2F7N3"/>
<dbReference type="InterPro" id="IPR011075">
    <property type="entry name" value="TetR_C"/>
</dbReference>
<evidence type="ECO:0000313" key="7">
    <source>
        <dbReference type="Proteomes" id="UP000294832"/>
    </source>
</evidence>
<name>A0A4R2F7N3_9GAMM</name>
<dbReference type="PROSITE" id="PS01081">
    <property type="entry name" value="HTH_TETR_1"/>
    <property type="match status" value="1"/>
</dbReference>
<dbReference type="GO" id="GO:0003677">
    <property type="term" value="F:DNA binding"/>
    <property type="evidence" value="ECO:0007669"/>
    <property type="project" value="UniProtKB-UniRule"/>
</dbReference>
<dbReference type="SUPFAM" id="SSF48498">
    <property type="entry name" value="Tetracyclin repressor-like, C-terminal domain"/>
    <property type="match status" value="1"/>
</dbReference>
<protein>
    <submittedName>
        <fullName evidence="6">TetR family transcriptional regulator</fullName>
    </submittedName>
</protein>
<keyword evidence="1" id="KW-0805">Transcription regulation</keyword>
<dbReference type="RefSeq" id="WP_133039677.1">
    <property type="nucleotide sequence ID" value="NZ_SLWF01000022.1"/>
</dbReference>
<dbReference type="InterPro" id="IPR036271">
    <property type="entry name" value="Tet_transcr_reg_TetR-rel_C_sf"/>
</dbReference>